<organism evidence="2 3">
    <name type="scientific">Polyplosphaeria fusca</name>
    <dbReference type="NCBI Taxonomy" id="682080"/>
    <lineage>
        <taxon>Eukaryota</taxon>
        <taxon>Fungi</taxon>
        <taxon>Dikarya</taxon>
        <taxon>Ascomycota</taxon>
        <taxon>Pezizomycotina</taxon>
        <taxon>Dothideomycetes</taxon>
        <taxon>Pleosporomycetidae</taxon>
        <taxon>Pleosporales</taxon>
        <taxon>Tetraplosphaeriaceae</taxon>
        <taxon>Polyplosphaeria</taxon>
    </lineage>
</organism>
<protein>
    <submittedName>
        <fullName evidence="2">Uncharacterized protein</fullName>
    </submittedName>
</protein>
<dbReference type="AlphaFoldDB" id="A0A9P4QRU1"/>
<proteinExistence type="predicted"/>
<feature type="region of interest" description="Disordered" evidence="1">
    <location>
        <begin position="72"/>
        <end position="128"/>
    </location>
</feature>
<dbReference type="Proteomes" id="UP000799444">
    <property type="component" value="Unassembled WGS sequence"/>
</dbReference>
<reference evidence="2" key="1">
    <citation type="journal article" date="2020" name="Stud. Mycol.">
        <title>101 Dothideomycetes genomes: a test case for predicting lifestyles and emergence of pathogens.</title>
        <authorList>
            <person name="Haridas S."/>
            <person name="Albert R."/>
            <person name="Binder M."/>
            <person name="Bloem J."/>
            <person name="Labutti K."/>
            <person name="Salamov A."/>
            <person name="Andreopoulos B."/>
            <person name="Baker S."/>
            <person name="Barry K."/>
            <person name="Bills G."/>
            <person name="Bluhm B."/>
            <person name="Cannon C."/>
            <person name="Castanera R."/>
            <person name="Culley D."/>
            <person name="Daum C."/>
            <person name="Ezra D."/>
            <person name="Gonzalez J."/>
            <person name="Henrissat B."/>
            <person name="Kuo A."/>
            <person name="Liang C."/>
            <person name="Lipzen A."/>
            <person name="Lutzoni F."/>
            <person name="Magnuson J."/>
            <person name="Mondo S."/>
            <person name="Nolan M."/>
            <person name="Ohm R."/>
            <person name="Pangilinan J."/>
            <person name="Park H.-J."/>
            <person name="Ramirez L."/>
            <person name="Alfaro M."/>
            <person name="Sun H."/>
            <person name="Tritt A."/>
            <person name="Yoshinaga Y."/>
            <person name="Zwiers L.-H."/>
            <person name="Turgeon B."/>
            <person name="Goodwin S."/>
            <person name="Spatafora J."/>
            <person name="Crous P."/>
            <person name="Grigoriev I."/>
        </authorList>
    </citation>
    <scope>NUCLEOTIDE SEQUENCE</scope>
    <source>
        <strain evidence="2">CBS 125425</strain>
    </source>
</reference>
<comment type="caution">
    <text evidence="2">The sequence shown here is derived from an EMBL/GenBank/DDBJ whole genome shotgun (WGS) entry which is preliminary data.</text>
</comment>
<dbReference type="EMBL" id="ML996194">
    <property type="protein sequence ID" value="KAF2731499.1"/>
    <property type="molecule type" value="Genomic_DNA"/>
</dbReference>
<feature type="compositionally biased region" description="Basic and acidic residues" evidence="1">
    <location>
        <begin position="1"/>
        <end position="13"/>
    </location>
</feature>
<accession>A0A9P4QRU1</accession>
<keyword evidence="3" id="KW-1185">Reference proteome</keyword>
<feature type="compositionally biased region" description="Basic residues" evidence="1">
    <location>
        <begin position="81"/>
        <end position="92"/>
    </location>
</feature>
<evidence type="ECO:0000313" key="3">
    <source>
        <dbReference type="Proteomes" id="UP000799444"/>
    </source>
</evidence>
<evidence type="ECO:0000256" key="1">
    <source>
        <dbReference type="SAM" id="MobiDB-lite"/>
    </source>
</evidence>
<sequence length="128" mass="14405">MRTSDERQTEQERRGHRGSRRQQGMHRARGRVDQTGRLAEPWFTIELHRAPSCSLPSALPTLLQCAAISHLAGSDSFTTTRPRRSCRSRRSSRALAESPRVSPSPVARCTSVPRRTSRSFSHRDVGRG</sequence>
<gene>
    <name evidence="2" type="ORF">EJ04DRAFT_367209</name>
</gene>
<evidence type="ECO:0000313" key="2">
    <source>
        <dbReference type="EMBL" id="KAF2731499.1"/>
    </source>
</evidence>
<feature type="region of interest" description="Disordered" evidence="1">
    <location>
        <begin position="1"/>
        <end position="37"/>
    </location>
</feature>
<feature type="compositionally biased region" description="Basic residues" evidence="1">
    <location>
        <begin position="14"/>
        <end position="29"/>
    </location>
</feature>
<name>A0A9P4QRU1_9PLEO</name>